<name>A0A9D2ARX1_9FIRM</name>
<reference evidence="3" key="1">
    <citation type="journal article" date="2021" name="PeerJ">
        <title>Extensive microbial diversity within the chicken gut microbiome revealed by metagenomics and culture.</title>
        <authorList>
            <person name="Gilroy R."/>
            <person name="Ravi A."/>
            <person name="Getino M."/>
            <person name="Pursley I."/>
            <person name="Horton D.L."/>
            <person name="Alikhan N.F."/>
            <person name="Baker D."/>
            <person name="Gharbi K."/>
            <person name="Hall N."/>
            <person name="Watson M."/>
            <person name="Adriaenssens E.M."/>
            <person name="Foster-Nyarko E."/>
            <person name="Jarju S."/>
            <person name="Secka A."/>
            <person name="Antonio M."/>
            <person name="Oren A."/>
            <person name="Chaudhuri R.R."/>
            <person name="La Ragione R."/>
            <person name="Hildebrand F."/>
            <person name="Pallen M.J."/>
        </authorList>
    </citation>
    <scope>NUCLEOTIDE SEQUENCE</scope>
    <source>
        <strain evidence="3">26628</strain>
    </source>
</reference>
<feature type="transmembrane region" description="Helical" evidence="1">
    <location>
        <begin position="239"/>
        <end position="256"/>
    </location>
</feature>
<keyword evidence="1" id="KW-1133">Transmembrane helix</keyword>
<proteinExistence type="predicted"/>
<dbReference type="Gene3D" id="1.20.144.10">
    <property type="entry name" value="Phosphatidic acid phosphatase type 2/haloperoxidase"/>
    <property type="match status" value="1"/>
</dbReference>
<dbReference type="GO" id="GO:0042392">
    <property type="term" value="F:sphingosine-1-phosphate phosphatase activity"/>
    <property type="evidence" value="ECO:0007669"/>
    <property type="project" value="TreeGrafter"/>
</dbReference>
<sequence>MDAAILRALEYIRCPFFDFFFSVFTALGEEMIIAAVIALIYVSFSKRLGEQALVTVLSASCITAAVKSAVRRTRPYAAGYVTRVDIDNPFVSTVDLDADMSFPSGHATATSGFFGTVALRARRLLPSLLCAAFVLLVMLSRLYFGVHYPTDVLTGLLIGAGCAALWQWIYARWYGARLYIYLGVALCTLPFLFFERTGTESMFEISALTLATAAGLLVEDKFIRFEDAKKWLHRLLRPALTVAVAAVPFLPLHFLLPEGNWYTFLTLFAALFAALTAAPWLFKKLKI</sequence>
<feature type="transmembrane region" description="Helical" evidence="1">
    <location>
        <begin position="152"/>
        <end position="171"/>
    </location>
</feature>
<keyword evidence="1" id="KW-0472">Membrane</keyword>
<feature type="transmembrane region" description="Helical" evidence="1">
    <location>
        <begin position="262"/>
        <end position="282"/>
    </location>
</feature>
<feature type="domain" description="Phosphatidic acid phosphatase type 2/haloperoxidase" evidence="2">
    <location>
        <begin position="51"/>
        <end position="167"/>
    </location>
</feature>
<dbReference type="InterPro" id="IPR000326">
    <property type="entry name" value="PAP2/HPO"/>
</dbReference>
<dbReference type="SUPFAM" id="SSF48317">
    <property type="entry name" value="Acid phosphatase/Vanadium-dependent haloperoxidase"/>
    <property type="match status" value="1"/>
</dbReference>
<accession>A0A9D2ARX1</accession>
<evidence type="ECO:0000313" key="4">
    <source>
        <dbReference type="Proteomes" id="UP000824249"/>
    </source>
</evidence>
<gene>
    <name evidence="3" type="ORF">H9737_04315</name>
</gene>
<dbReference type="SMART" id="SM00014">
    <property type="entry name" value="acidPPc"/>
    <property type="match status" value="1"/>
</dbReference>
<dbReference type="Proteomes" id="UP000824249">
    <property type="component" value="Unassembled WGS sequence"/>
</dbReference>
<dbReference type="CDD" id="cd03392">
    <property type="entry name" value="PAP2_like_2"/>
    <property type="match status" value="1"/>
</dbReference>
<dbReference type="Pfam" id="PF01569">
    <property type="entry name" value="PAP2"/>
    <property type="match status" value="1"/>
</dbReference>
<protein>
    <submittedName>
        <fullName evidence="3">Phosphatase PAP2 family protein</fullName>
    </submittedName>
</protein>
<evidence type="ECO:0000256" key="1">
    <source>
        <dbReference type="SAM" id="Phobius"/>
    </source>
</evidence>
<evidence type="ECO:0000313" key="3">
    <source>
        <dbReference type="EMBL" id="HIX46899.1"/>
    </source>
</evidence>
<dbReference type="EMBL" id="DXFD01000062">
    <property type="protein sequence ID" value="HIX46899.1"/>
    <property type="molecule type" value="Genomic_DNA"/>
</dbReference>
<keyword evidence="1" id="KW-0812">Transmembrane</keyword>
<feature type="transmembrane region" description="Helical" evidence="1">
    <location>
        <begin position="178"/>
        <end position="195"/>
    </location>
</feature>
<reference evidence="3" key="2">
    <citation type="submission" date="2021-04" db="EMBL/GenBank/DDBJ databases">
        <authorList>
            <person name="Gilroy R."/>
        </authorList>
    </citation>
    <scope>NUCLEOTIDE SEQUENCE</scope>
    <source>
        <strain evidence="3">26628</strain>
    </source>
</reference>
<organism evidence="3 4">
    <name type="scientific">Candidatus Borkfalkia faecigallinarum</name>
    <dbReference type="NCBI Taxonomy" id="2838509"/>
    <lineage>
        <taxon>Bacteria</taxon>
        <taxon>Bacillati</taxon>
        <taxon>Bacillota</taxon>
        <taxon>Clostridia</taxon>
        <taxon>Christensenellales</taxon>
        <taxon>Christensenellaceae</taxon>
        <taxon>Candidatus Borkfalkia</taxon>
    </lineage>
</organism>
<dbReference type="PANTHER" id="PTHR14969">
    <property type="entry name" value="SPHINGOSINE-1-PHOSPHATE PHOSPHOHYDROLASE"/>
    <property type="match status" value="1"/>
</dbReference>
<dbReference type="PANTHER" id="PTHR14969:SF13">
    <property type="entry name" value="AT30094P"/>
    <property type="match status" value="1"/>
</dbReference>
<feature type="transmembrane region" description="Helical" evidence="1">
    <location>
        <begin position="124"/>
        <end position="146"/>
    </location>
</feature>
<dbReference type="AlphaFoldDB" id="A0A9D2ARX1"/>
<evidence type="ECO:0000259" key="2">
    <source>
        <dbReference type="SMART" id="SM00014"/>
    </source>
</evidence>
<dbReference type="InterPro" id="IPR036938">
    <property type="entry name" value="PAP2/HPO_sf"/>
</dbReference>
<feature type="transmembrane region" description="Helical" evidence="1">
    <location>
        <begin position="19"/>
        <end position="42"/>
    </location>
</feature>
<comment type="caution">
    <text evidence="3">The sequence shown here is derived from an EMBL/GenBank/DDBJ whole genome shotgun (WGS) entry which is preliminary data.</text>
</comment>